<dbReference type="Pfam" id="PF02635">
    <property type="entry name" value="DsrE"/>
    <property type="match status" value="1"/>
</dbReference>
<dbReference type="InterPro" id="IPR027396">
    <property type="entry name" value="DsrEFH-like"/>
</dbReference>
<dbReference type="RefSeq" id="WP_250828859.1">
    <property type="nucleotide sequence ID" value="NZ_JAMOIL010000044.1"/>
</dbReference>
<gene>
    <name evidence="1" type="ORF">M8330_20575</name>
</gene>
<evidence type="ECO:0000313" key="2">
    <source>
        <dbReference type="Proteomes" id="UP001139485"/>
    </source>
</evidence>
<dbReference type="Proteomes" id="UP001139485">
    <property type="component" value="Unassembled WGS sequence"/>
</dbReference>
<dbReference type="EMBL" id="JAMOIL010000044">
    <property type="protein sequence ID" value="MCM0622689.1"/>
    <property type="molecule type" value="Genomic_DNA"/>
</dbReference>
<keyword evidence="2" id="KW-1185">Reference proteome</keyword>
<dbReference type="Gene3D" id="3.40.1260.10">
    <property type="entry name" value="DsrEFH-like"/>
    <property type="match status" value="1"/>
</dbReference>
<reference evidence="1" key="1">
    <citation type="submission" date="2022-05" db="EMBL/GenBank/DDBJ databases">
        <authorList>
            <person name="Tuo L."/>
        </authorList>
    </citation>
    <scope>NUCLEOTIDE SEQUENCE</scope>
    <source>
        <strain evidence="1">BSK12Z-4</strain>
    </source>
</reference>
<evidence type="ECO:0000313" key="1">
    <source>
        <dbReference type="EMBL" id="MCM0622689.1"/>
    </source>
</evidence>
<proteinExistence type="predicted"/>
<dbReference type="InterPro" id="IPR003787">
    <property type="entry name" value="Sulphur_relay_DsrE/F-like"/>
</dbReference>
<comment type="caution">
    <text evidence="1">The sequence shown here is derived from an EMBL/GenBank/DDBJ whole genome shotgun (WGS) entry which is preliminary data.</text>
</comment>
<organism evidence="1 2">
    <name type="scientific">Nocardioides bruguierae</name>
    <dbReference type="NCBI Taxonomy" id="2945102"/>
    <lineage>
        <taxon>Bacteria</taxon>
        <taxon>Bacillati</taxon>
        <taxon>Actinomycetota</taxon>
        <taxon>Actinomycetes</taxon>
        <taxon>Propionibacteriales</taxon>
        <taxon>Nocardioidaceae</taxon>
        <taxon>Nocardioides</taxon>
    </lineage>
</organism>
<accession>A0A9X2IHK1</accession>
<dbReference type="SUPFAM" id="SSF75169">
    <property type="entry name" value="DsrEFH-like"/>
    <property type="match status" value="1"/>
</dbReference>
<protein>
    <submittedName>
        <fullName evidence="1">DsrE family protein</fullName>
    </submittedName>
</protein>
<dbReference type="AlphaFoldDB" id="A0A9X2IHK1"/>
<name>A0A9X2IHK1_9ACTN</name>
<sequence length="119" mass="12332">MRSLVLKVTAGPQDAERANQGLTVAAAAAAAGAHVSLWLTGESAWWGTPDHGRSLALKYATEVDQLIAIVLEMGTVTICGQCAARREIGEADTLPGVTIRGAAVFAEEVLADGVQALVY</sequence>